<comment type="similarity">
    <text evidence="2 10">Belongs to the peptidase S10 family.</text>
</comment>
<dbReference type="Proteomes" id="UP000812440">
    <property type="component" value="Chromosome 9"/>
</dbReference>
<keyword evidence="6" id="KW-0732">Signal</keyword>
<keyword evidence="12" id="KW-1185">Reference proteome</keyword>
<sequence>MLVLLRQFFDSKSEFQKTPFYIFSESYGGKMAAAIALALHKEIKAGDIKCTFGGVALGDSWISPIDSVLSWGPYLYSISLLDEEGLKEVQASANEVQEALAKGQYEKATELWSQTEEVIETNTDGVNFYNILTKDSTMNKRQRSRNGFLSSLYQRHLLPLQSNDLSELMNGPIRKKLKIIPDSVTWGGQSADVFENMAGDFMKPVIDIVDKLLVADVNVTVYNGQLDLIVDTVGQENWVKKLKWTKMEQFRSLKWKSLRVHPDAAETAAFYKSYENFSFFWILKAGHMVPSDQGEASLKMLHMITNLEVP</sequence>
<evidence type="ECO:0000256" key="9">
    <source>
        <dbReference type="ARBA" id="ARBA00055847"/>
    </source>
</evidence>
<comment type="function">
    <text evidence="9">May be involved in vascular wall and kidney homeostasis.</text>
</comment>
<dbReference type="OrthoDB" id="443318at2759"/>
<evidence type="ECO:0000256" key="8">
    <source>
        <dbReference type="ARBA" id="ARBA00023180"/>
    </source>
</evidence>
<keyword evidence="8" id="KW-0325">Glycoprotein</keyword>
<comment type="caution">
    <text evidence="11">The sequence shown here is derived from an EMBL/GenBank/DDBJ whole genome shotgun (WGS) entry which is preliminary data.</text>
</comment>
<dbReference type="AlphaFoldDB" id="A0A8T2IMB0"/>
<reference evidence="11" key="1">
    <citation type="thesis" date="2020" institute="ProQuest LLC" country="789 East Eisenhower Parkway, Ann Arbor, MI, USA">
        <title>Comparative Genomics and Chromosome Evolution.</title>
        <authorList>
            <person name="Mudd A.B."/>
        </authorList>
    </citation>
    <scope>NUCLEOTIDE SEQUENCE</scope>
    <source>
        <strain evidence="11">Female2</strain>
        <tissue evidence="11">Blood</tissue>
    </source>
</reference>
<dbReference type="PROSITE" id="PS00131">
    <property type="entry name" value="CARBOXYPEPT_SER_SER"/>
    <property type="match status" value="1"/>
</dbReference>
<comment type="subcellular location">
    <subcellularLocation>
        <location evidence="1">Secreted</location>
    </subcellularLocation>
</comment>
<dbReference type="PRINTS" id="PR00724">
    <property type="entry name" value="CRBOXYPTASEC"/>
</dbReference>
<evidence type="ECO:0000256" key="7">
    <source>
        <dbReference type="ARBA" id="ARBA00022801"/>
    </source>
</evidence>
<proteinExistence type="inferred from homology"/>
<evidence type="ECO:0000256" key="6">
    <source>
        <dbReference type="ARBA" id="ARBA00022729"/>
    </source>
</evidence>
<evidence type="ECO:0000313" key="11">
    <source>
        <dbReference type="EMBL" id="KAG8432204.1"/>
    </source>
</evidence>
<evidence type="ECO:0000256" key="2">
    <source>
        <dbReference type="ARBA" id="ARBA00009431"/>
    </source>
</evidence>
<keyword evidence="5 10" id="KW-0645">Protease</keyword>
<dbReference type="InterPro" id="IPR029058">
    <property type="entry name" value="AB_hydrolase_fold"/>
</dbReference>
<dbReference type="Gene3D" id="3.40.50.1820">
    <property type="entry name" value="alpha/beta hydrolase"/>
    <property type="match status" value="1"/>
</dbReference>
<evidence type="ECO:0000256" key="5">
    <source>
        <dbReference type="ARBA" id="ARBA00022670"/>
    </source>
</evidence>
<dbReference type="GO" id="GO:0005576">
    <property type="term" value="C:extracellular region"/>
    <property type="evidence" value="ECO:0007669"/>
    <property type="project" value="UniProtKB-SubCell"/>
</dbReference>
<dbReference type="InterPro" id="IPR018202">
    <property type="entry name" value="Ser_caboxypep_ser_AS"/>
</dbReference>
<gene>
    <name evidence="11" type="ORF">GDO86_016737</name>
</gene>
<evidence type="ECO:0000313" key="12">
    <source>
        <dbReference type="Proteomes" id="UP000812440"/>
    </source>
</evidence>
<keyword evidence="4 10" id="KW-0121">Carboxypeptidase</keyword>
<protein>
    <recommendedName>
        <fullName evidence="10">Carboxypeptidase</fullName>
        <ecNumber evidence="10">3.4.16.-</ecNumber>
    </recommendedName>
</protein>
<dbReference type="Pfam" id="PF00450">
    <property type="entry name" value="Peptidase_S10"/>
    <property type="match status" value="1"/>
</dbReference>
<evidence type="ECO:0000256" key="10">
    <source>
        <dbReference type="RuleBase" id="RU361156"/>
    </source>
</evidence>
<dbReference type="SUPFAM" id="SSF53474">
    <property type="entry name" value="alpha/beta-Hydrolases"/>
    <property type="match status" value="1"/>
</dbReference>
<dbReference type="GO" id="GO:0006508">
    <property type="term" value="P:proteolysis"/>
    <property type="evidence" value="ECO:0007669"/>
    <property type="project" value="UniProtKB-KW"/>
</dbReference>
<evidence type="ECO:0000256" key="1">
    <source>
        <dbReference type="ARBA" id="ARBA00004613"/>
    </source>
</evidence>
<dbReference type="GO" id="GO:0004185">
    <property type="term" value="F:serine-type carboxypeptidase activity"/>
    <property type="evidence" value="ECO:0007669"/>
    <property type="project" value="UniProtKB-UniRule"/>
</dbReference>
<dbReference type="FunFam" id="3.40.50.1820:FF:000075">
    <property type="entry name" value="Carboxypeptidase"/>
    <property type="match status" value="1"/>
</dbReference>
<evidence type="ECO:0000256" key="3">
    <source>
        <dbReference type="ARBA" id="ARBA00022525"/>
    </source>
</evidence>
<name>A0A8T2IMB0_9PIPI</name>
<keyword evidence="7 10" id="KW-0378">Hydrolase</keyword>
<organism evidence="11 12">
    <name type="scientific">Hymenochirus boettgeri</name>
    <name type="common">Congo dwarf clawed frog</name>
    <dbReference type="NCBI Taxonomy" id="247094"/>
    <lineage>
        <taxon>Eukaryota</taxon>
        <taxon>Metazoa</taxon>
        <taxon>Chordata</taxon>
        <taxon>Craniata</taxon>
        <taxon>Vertebrata</taxon>
        <taxon>Euteleostomi</taxon>
        <taxon>Amphibia</taxon>
        <taxon>Batrachia</taxon>
        <taxon>Anura</taxon>
        <taxon>Pipoidea</taxon>
        <taxon>Pipidae</taxon>
        <taxon>Pipinae</taxon>
        <taxon>Hymenochirus</taxon>
    </lineage>
</organism>
<keyword evidence="3" id="KW-0964">Secreted</keyword>
<dbReference type="InterPro" id="IPR001563">
    <property type="entry name" value="Peptidase_S10"/>
</dbReference>
<accession>A0A8T2IMB0</accession>
<dbReference type="EMBL" id="JAACNH010000009">
    <property type="protein sequence ID" value="KAG8432204.1"/>
    <property type="molecule type" value="Genomic_DNA"/>
</dbReference>
<dbReference type="PANTHER" id="PTHR11802:SF3">
    <property type="entry name" value="RETINOID-INDUCIBLE SERINE CARBOXYPEPTIDASE"/>
    <property type="match status" value="1"/>
</dbReference>
<dbReference type="EC" id="3.4.16.-" evidence="10"/>
<dbReference type="PANTHER" id="PTHR11802">
    <property type="entry name" value="SERINE PROTEASE FAMILY S10 SERINE CARBOXYPEPTIDASE"/>
    <property type="match status" value="1"/>
</dbReference>
<evidence type="ECO:0000256" key="4">
    <source>
        <dbReference type="ARBA" id="ARBA00022645"/>
    </source>
</evidence>